<comment type="caution">
    <text evidence="5">The sequence shown here is derived from an EMBL/GenBank/DDBJ whole genome shotgun (WGS) entry which is preliminary data.</text>
</comment>
<dbReference type="EMBL" id="LVHG01000027">
    <property type="protein sequence ID" value="OAK66004.1"/>
    <property type="molecule type" value="Genomic_DNA"/>
</dbReference>
<gene>
    <name evidence="5" type="ORF">A3K87_09535</name>
</gene>
<evidence type="ECO:0000256" key="2">
    <source>
        <dbReference type="ARBA" id="ARBA00022729"/>
    </source>
</evidence>
<dbReference type="PANTHER" id="PTHR30483">
    <property type="entry name" value="LEUCINE-SPECIFIC-BINDING PROTEIN"/>
    <property type="match status" value="1"/>
</dbReference>
<organism evidence="5 6">
    <name type="scientific">Variovorax paradoxus</name>
    <dbReference type="NCBI Taxonomy" id="34073"/>
    <lineage>
        <taxon>Bacteria</taxon>
        <taxon>Pseudomonadati</taxon>
        <taxon>Pseudomonadota</taxon>
        <taxon>Betaproteobacteria</taxon>
        <taxon>Burkholderiales</taxon>
        <taxon>Comamonadaceae</taxon>
        <taxon>Variovorax</taxon>
    </lineage>
</organism>
<dbReference type="Pfam" id="PF13458">
    <property type="entry name" value="Peripla_BP_6"/>
    <property type="match status" value="1"/>
</dbReference>
<feature type="chain" id="PRO_5041689309" evidence="3">
    <location>
        <begin position="25"/>
        <end position="398"/>
    </location>
</feature>
<dbReference type="AlphaFoldDB" id="A0AA91DRG5"/>
<dbReference type="InterPro" id="IPR028081">
    <property type="entry name" value="Leu-bd"/>
</dbReference>
<evidence type="ECO:0000256" key="3">
    <source>
        <dbReference type="SAM" id="SignalP"/>
    </source>
</evidence>
<keyword evidence="2 3" id="KW-0732">Signal</keyword>
<sequence length="398" mass="43067">MKRTLIASACLVATCLMAAGAAQAQEKVKIGFITDMSSLYADVEGKNGALAIQMAIDDFGGKVNGMPIELLQADHQNKADIAASKAREWIDTQGLTMLFGGTSSGTGLAMAKVAQEKKRVFVVNGAGSSALTNEQCSPYTVHYAYDTVALAKGTGSAVIARGDKSWFFLTADYAFGQALEADASKVVKEKGGTVVGSVKHPLNTSDFSSFLLQAQNSKAQVLALANAGGDTQNAIKAAREFGITKTMKMVGLLVFVTDVHSLGLKNTEGLLLTTSWDWNLDDKTRAFGKRFFEKTKRMPTDIQAADYSATMTYLKAVQAAKTVDADAVMAQIKKTPIDDFYAKGYVREDGRFVHDMYLVQVKSPAESKQPWDYYKVVQKLKGEEVFTTKAESKCALWK</sequence>
<evidence type="ECO:0000256" key="1">
    <source>
        <dbReference type="ARBA" id="ARBA00010062"/>
    </source>
</evidence>
<reference evidence="5 6" key="1">
    <citation type="submission" date="2016-03" db="EMBL/GenBank/DDBJ databases">
        <title>Genome sequence of Variovorax paradoxus KB5.</title>
        <authorList>
            <person name="Jeong H."/>
            <person name="Hong C.E."/>
            <person name="Jo S.H."/>
            <person name="Park J.M."/>
        </authorList>
    </citation>
    <scope>NUCLEOTIDE SEQUENCE [LARGE SCALE GENOMIC DNA]</scope>
    <source>
        <strain evidence="5 6">KB5</strain>
    </source>
</reference>
<dbReference type="SUPFAM" id="SSF53822">
    <property type="entry name" value="Periplasmic binding protein-like I"/>
    <property type="match status" value="1"/>
</dbReference>
<dbReference type="InterPro" id="IPR028082">
    <property type="entry name" value="Peripla_BP_I"/>
</dbReference>
<accession>A0AA91DRG5</accession>
<protein>
    <submittedName>
        <fullName evidence="5">ABC transporter permease</fullName>
    </submittedName>
</protein>
<comment type="similarity">
    <text evidence="1">Belongs to the leucine-binding protein family.</text>
</comment>
<dbReference type="CDD" id="cd06327">
    <property type="entry name" value="PBP1_SBP-like"/>
    <property type="match status" value="1"/>
</dbReference>
<dbReference type="PANTHER" id="PTHR30483:SF6">
    <property type="entry name" value="PERIPLASMIC BINDING PROTEIN OF ABC TRANSPORTER FOR NATURAL AMINO ACIDS"/>
    <property type="match status" value="1"/>
</dbReference>
<evidence type="ECO:0000259" key="4">
    <source>
        <dbReference type="Pfam" id="PF13458"/>
    </source>
</evidence>
<evidence type="ECO:0000313" key="6">
    <source>
        <dbReference type="Proteomes" id="UP000077852"/>
    </source>
</evidence>
<feature type="domain" description="Leucine-binding protein" evidence="4">
    <location>
        <begin position="27"/>
        <end position="362"/>
    </location>
</feature>
<name>A0AA91DRG5_VARPD</name>
<proteinExistence type="inferred from homology"/>
<evidence type="ECO:0000313" key="5">
    <source>
        <dbReference type="EMBL" id="OAK66004.1"/>
    </source>
</evidence>
<dbReference type="InterPro" id="IPR051010">
    <property type="entry name" value="BCAA_transport"/>
</dbReference>
<feature type="signal peptide" evidence="3">
    <location>
        <begin position="1"/>
        <end position="24"/>
    </location>
</feature>
<dbReference type="Proteomes" id="UP000077852">
    <property type="component" value="Unassembled WGS sequence"/>
</dbReference>
<dbReference type="Gene3D" id="3.40.50.2300">
    <property type="match status" value="2"/>
</dbReference>